<dbReference type="KEGG" id="wvi:Weevi_1264"/>
<dbReference type="OrthoDB" id="9807977at2"/>
<name>F0NXH8_WEEVC</name>
<dbReference type="eggNOG" id="COG0795">
    <property type="taxonomic scope" value="Bacteria"/>
</dbReference>
<dbReference type="Proteomes" id="UP000008641">
    <property type="component" value="Chromosome"/>
</dbReference>
<evidence type="ECO:0000256" key="5">
    <source>
        <dbReference type="ARBA" id="ARBA00023136"/>
    </source>
</evidence>
<evidence type="ECO:0000256" key="3">
    <source>
        <dbReference type="ARBA" id="ARBA00022692"/>
    </source>
</evidence>
<dbReference type="HOGENOM" id="CLU_028799_3_1_10"/>
<dbReference type="STRING" id="865938.Weevi_1264"/>
<feature type="transmembrane region" description="Helical" evidence="6">
    <location>
        <begin position="104"/>
        <end position="126"/>
    </location>
</feature>
<dbReference type="PANTHER" id="PTHR33529:SF8">
    <property type="entry name" value="PERMEASE, YJGP_YJGQ FAMILY"/>
    <property type="match status" value="1"/>
</dbReference>
<dbReference type="GO" id="GO:0015920">
    <property type="term" value="P:lipopolysaccharide transport"/>
    <property type="evidence" value="ECO:0007669"/>
    <property type="project" value="TreeGrafter"/>
</dbReference>
<keyword evidence="5 6" id="KW-0472">Membrane</keyword>
<reference evidence="8" key="2">
    <citation type="journal article" date="2011" name="Stand. Genomic Sci.">
        <title>Complete genome sequence of Weeksella virosa type strain (9751T).</title>
        <authorList>
            <person name="Lang E."/>
            <person name="Teshima H."/>
            <person name="Lucas S."/>
            <person name="Lapidus A."/>
            <person name="Hammon N."/>
            <person name="Deshpande S."/>
            <person name="Nolan M."/>
            <person name="Cheng J."/>
            <person name="Pitluck S."/>
            <person name="Liolios K."/>
            <person name="Pagani I."/>
            <person name="Mikhailova N."/>
            <person name="Ivanova N."/>
            <person name="Mavromatis K."/>
            <person name="Pati A."/>
            <person name="Tapia R."/>
            <person name="Han C."/>
            <person name="Goodwin L."/>
            <person name="Chen A."/>
            <person name="Palaniappan K."/>
            <person name="Land M."/>
            <person name="Hauser L."/>
            <person name="Chang Y."/>
            <person name="Jeffries C."/>
            <person name="Brambilla E."/>
            <person name="Kopitz M."/>
            <person name="Rohde M."/>
            <person name="Goker M."/>
            <person name="Tindall B."/>
            <person name="Detter J."/>
            <person name="Woyke T."/>
            <person name="Bristow J."/>
            <person name="Eisen J."/>
            <person name="Markowitz V."/>
            <person name="Hugenholtz P."/>
            <person name="Klenk H."/>
            <person name="Kyrpides N."/>
        </authorList>
    </citation>
    <scope>NUCLEOTIDE SEQUENCE [LARGE SCALE GENOMIC DNA]</scope>
    <source>
        <strain evidence="8">ATCC 43766 / DSM 16922 / JCM 21250 / NBRC 16016 / NCTC 11634 / CL345/78</strain>
    </source>
</reference>
<protein>
    <submittedName>
        <fullName evidence="7">Permease YjgP/YjgQ family protein</fullName>
    </submittedName>
</protein>
<evidence type="ECO:0000256" key="1">
    <source>
        <dbReference type="ARBA" id="ARBA00004651"/>
    </source>
</evidence>
<feature type="transmembrane region" description="Helical" evidence="6">
    <location>
        <begin position="53"/>
        <end position="77"/>
    </location>
</feature>
<evidence type="ECO:0000313" key="8">
    <source>
        <dbReference type="Proteomes" id="UP000008641"/>
    </source>
</evidence>
<proteinExistence type="predicted"/>
<reference evidence="7 8" key="1">
    <citation type="journal article" date="2011" name="Stand. Genomic Sci.">
        <title>Complete genome sequence of Weeksella virosa type strain (9751).</title>
        <authorList>
            <person name="Lang E."/>
            <person name="Teshima H."/>
            <person name="Lucas S."/>
            <person name="Lapidus A."/>
            <person name="Hammon N."/>
            <person name="Deshpande S."/>
            <person name="Nolan M."/>
            <person name="Cheng J.F."/>
            <person name="Pitluck S."/>
            <person name="Liolios K."/>
            <person name="Pagani I."/>
            <person name="Mikhailova N."/>
            <person name="Ivanova N."/>
            <person name="Mavromatis K."/>
            <person name="Pati A."/>
            <person name="Tapia R."/>
            <person name="Han C."/>
            <person name="Goodwin L."/>
            <person name="Chen A."/>
            <person name="Palaniappan K."/>
            <person name="Land M."/>
            <person name="Hauser L."/>
            <person name="Chang Y.J."/>
            <person name="Jeffries C.D."/>
            <person name="Brambilla E.M."/>
            <person name="Kopitz M."/>
            <person name="Rohde M."/>
            <person name="Goker M."/>
            <person name="Tindall B.J."/>
            <person name="Detter J.C."/>
            <person name="Woyke T."/>
            <person name="Bristow J."/>
            <person name="Eisen J.A."/>
            <person name="Markowitz V."/>
            <person name="Hugenholtz P."/>
            <person name="Klenk H.P."/>
            <person name="Kyrpides N.C."/>
        </authorList>
    </citation>
    <scope>NUCLEOTIDE SEQUENCE [LARGE SCALE GENOMIC DNA]</scope>
    <source>
        <strain evidence="8">ATCC 43766 / DSM 16922 / JCM 21250 / NBRC 16016 / NCTC 11634 / CL345/78</strain>
    </source>
</reference>
<dbReference type="AlphaFoldDB" id="F0NXH8"/>
<feature type="transmembrane region" description="Helical" evidence="6">
    <location>
        <begin position="337"/>
        <end position="360"/>
    </location>
</feature>
<dbReference type="InterPro" id="IPR005495">
    <property type="entry name" value="LptG/LptF_permease"/>
</dbReference>
<evidence type="ECO:0000313" key="7">
    <source>
        <dbReference type="EMBL" id="ADX67968.1"/>
    </source>
</evidence>
<organism evidence="7 8">
    <name type="scientific">Weeksella virosa (strain ATCC 43766 / DSM 16922 / JCM 21250 / CCUG 30538 / CDC 9751 / IAM 14551 / NBRC 16016 / NCTC 11634 / CL345/78)</name>
    <dbReference type="NCBI Taxonomy" id="865938"/>
    <lineage>
        <taxon>Bacteria</taxon>
        <taxon>Pseudomonadati</taxon>
        <taxon>Bacteroidota</taxon>
        <taxon>Flavobacteriia</taxon>
        <taxon>Flavobacteriales</taxon>
        <taxon>Weeksellaceae</taxon>
        <taxon>Weeksella</taxon>
    </lineage>
</organism>
<dbReference type="PANTHER" id="PTHR33529">
    <property type="entry name" value="SLR0882 PROTEIN-RELATED"/>
    <property type="match status" value="1"/>
</dbReference>
<keyword evidence="8" id="KW-1185">Reference proteome</keyword>
<keyword evidence="4 6" id="KW-1133">Transmembrane helix</keyword>
<dbReference type="EMBL" id="CP002455">
    <property type="protein sequence ID" value="ADX67968.1"/>
    <property type="molecule type" value="Genomic_DNA"/>
</dbReference>
<feature type="transmembrane region" description="Helical" evidence="6">
    <location>
        <begin position="12"/>
        <end position="33"/>
    </location>
</feature>
<accession>F0NXH8</accession>
<feature type="transmembrane region" description="Helical" evidence="6">
    <location>
        <begin position="308"/>
        <end position="325"/>
    </location>
</feature>
<sequence>MKILDKYIVKNFLGTFFFMVLILTSIAIIIDFTQKLDRIDSTGSTVTEALIHFYPYWGVWIVNTFLPVAVFISVIYFTSRLTAQTEIVGMLSGGISFYRLTRPYVIVAAGLAFTAMMVNNVVLPWANIKKNKYQYEHLLSMRARKEYYKQQVISAQISSNEYVFVESYDRIEKRSDSYFLYQKFDSVQLKEQIMASSFTWDDKDSSYILQNVFERKVLSPKKDSIAYLSSKKIKLKATPDEILPEGYVAETMNSFELMKFIESQKNKGSANVVVYENELQQRVSSPFSTFILTILALSLSSKKRRGGIGVNLAVGITLAFVYIFFSQIATTFSEQGYVTPFVAAWIPNVVFGLLTTFLYFRRAQS</sequence>
<evidence type="ECO:0000256" key="6">
    <source>
        <dbReference type="SAM" id="Phobius"/>
    </source>
</evidence>
<keyword evidence="3 6" id="KW-0812">Transmembrane</keyword>
<comment type="subcellular location">
    <subcellularLocation>
        <location evidence="1">Cell membrane</location>
        <topology evidence="1">Multi-pass membrane protein</topology>
    </subcellularLocation>
</comment>
<dbReference type="RefSeq" id="WP_013598358.1">
    <property type="nucleotide sequence ID" value="NC_015144.1"/>
</dbReference>
<gene>
    <name evidence="7" type="ordered locus">Weevi_1264</name>
</gene>
<evidence type="ECO:0000256" key="4">
    <source>
        <dbReference type="ARBA" id="ARBA00022989"/>
    </source>
</evidence>
<keyword evidence="2" id="KW-1003">Cell membrane</keyword>
<evidence type="ECO:0000256" key="2">
    <source>
        <dbReference type="ARBA" id="ARBA00022475"/>
    </source>
</evidence>
<dbReference type="Pfam" id="PF03739">
    <property type="entry name" value="LptF_LptG"/>
    <property type="match status" value="1"/>
</dbReference>
<dbReference type="GO" id="GO:0043190">
    <property type="term" value="C:ATP-binding cassette (ABC) transporter complex"/>
    <property type="evidence" value="ECO:0007669"/>
    <property type="project" value="TreeGrafter"/>
</dbReference>